<dbReference type="GO" id="GO:0005096">
    <property type="term" value="F:GTPase activator activity"/>
    <property type="evidence" value="ECO:0007669"/>
    <property type="project" value="InterPro"/>
</dbReference>
<dbReference type="SUPFAM" id="SSF52047">
    <property type="entry name" value="RNI-like"/>
    <property type="match status" value="1"/>
</dbReference>
<evidence type="ECO:0000313" key="2">
    <source>
        <dbReference type="EMBL" id="KAJ8603025.1"/>
    </source>
</evidence>
<dbReference type="AlphaFoldDB" id="A0AAD7UFC9"/>
<protein>
    <submittedName>
        <fullName evidence="2">Uncharacterized protein</fullName>
    </submittedName>
</protein>
<dbReference type="Proteomes" id="UP001230188">
    <property type="component" value="Unassembled WGS sequence"/>
</dbReference>
<proteinExistence type="predicted"/>
<gene>
    <name evidence="2" type="ORF">CTAYLR_001576</name>
</gene>
<dbReference type="SMART" id="SM00368">
    <property type="entry name" value="LRR_RI"/>
    <property type="match status" value="6"/>
</dbReference>
<feature type="region of interest" description="Disordered" evidence="1">
    <location>
        <begin position="384"/>
        <end position="405"/>
    </location>
</feature>
<feature type="compositionally biased region" description="Acidic residues" evidence="1">
    <location>
        <begin position="388"/>
        <end position="405"/>
    </location>
</feature>
<keyword evidence="3" id="KW-1185">Reference proteome</keyword>
<dbReference type="PANTHER" id="PTHR46761:SF2">
    <property type="entry name" value="RAN GTPASE-ACTIVATING PROTEIN 1"/>
    <property type="match status" value="1"/>
</dbReference>
<name>A0AAD7UFC9_9STRA</name>
<dbReference type="Gene3D" id="3.80.10.10">
    <property type="entry name" value="Ribonuclease Inhibitor"/>
    <property type="match status" value="2"/>
</dbReference>
<dbReference type="Pfam" id="PF13516">
    <property type="entry name" value="LRR_6"/>
    <property type="match status" value="3"/>
</dbReference>
<evidence type="ECO:0000313" key="3">
    <source>
        <dbReference type="Proteomes" id="UP001230188"/>
    </source>
</evidence>
<organism evidence="2 3">
    <name type="scientific">Chrysophaeum taylorii</name>
    <dbReference type="NCBI Taxonomy" id="2483200"/>
    <lineage>
        <taxon>Eukaryota</taxon>
        <taxon>Sar</taxon>
        <taxon>Stramenopiles</taxon>
        <taxon>Ochrophyta</taxon>
        <taxon>Pelagophyceae</taxon>
        <taxon>Pelagomonadales</taxon>
        <taxon>Pelagomonadaceae</taxon>
        <taxon>Chrysophaeum</taxon>
    </lineage>
</organism>
<evidence type="ECO:0000256" key="1">
    <source>
        <dbReference type="SAM" id="MobiDB-lite"/>
    </source>
</evidence>
<dbReference type="InterPro" id="IPR045203">
    <property type="entry name" value="RanGAP1/2"/>
</dbReference>
<accession>A0AAD7UFC9</accession>
<dbReference type="PANTHER" id="PTHR46761">
    <property type="entry name" value="RAN GTPASE-ACTIVATING PROTEIN 1"/>
    <property type="match status" value="1"/>
</dbReference>
<dbReference type="InterPro" id="IPR032675">
    <property type="entry name" value="LRR_dom_sf"/>
</dbReference>
<comment type="caution">
    <text evidence="2">The sequence shown here is derived from an EMBL/GenBank/DDBJ whole genome shotgun (WGS) entry which is preliminary data.</text>
</comment>
<sequence length="427" mass="45142">MGVVLGERECFDVCVSHPEREVVGAERAEALLAPLGDRDLEAIRHVKLSNKSYTIEAAECVAAKLGDLFSVTSVDVSDVIAGRPEAEALRVLSRLAAAFASRRLTAVDVSDNALGQKGIDALLPLLEAQRLKSLRICNNGMSAAAAEQLASLVEAADLETFHYHNNMSGDEGAAAVARIVERAPNLKDFRFSGTRAGRDGSLAVARSLEKLENLEKLDLVDNTLALSGGAAVASFISTRAPPLHTLDLRDCSLGDDGFKPIAEALEALGELTHLDVSGNELTPASVGFLPVTVVQRLLTLALEDNEIQNAGSRNLATLLLRARPARLRALLASTNEITSTGALTLARAIAVACPGLAKLDLDGNGLSTDALDQLPEILGEGVVLGPMDDNDEEAEEEEKEEEDAEVEALIAATEKHLSTTTTTTTTK</sequence>
<reference evidence="2" key="1">
    <citation type="submission" date="2023-01" db="EMBL/GenBank/DDBJ databases">
        <title>Metagenome sequencing of chrysophaentin producing Chrysophaeum taylorii.</title>
        <authorList>
            <person name="Davison J."/>
            <person name="Bewley C."/>
        </authorList>
    </citation>
    <scope>NUCLEOTIDE SEQUENCE</scope>
    <source>
        <strain evidence="2">NIES-1699</strain>
    </source>
</reference>
<dbReference type="EMBL" id="JAQMWT010000362">
    <property type="protein sequence ID" value="KAJ8603025.1"/>
    <property type="molecule type" value="Genomic_DNA"/>
</dbReference>
<dbReference type="InterPro" id="IPR001611">
    <property type="entry name" value="Leu-rich_rpt"/>
</dbReference>